<dbReference type="EMBL" id="VCLA01000117">
    <property type="protein sequence ID" value="MQT01223.1"/>
    <property type="molecule type" value="Genomic_DNA"/>
</dbReference>
<keyword evidence="2" id="KW-1185">Reference proteome</keyword>
<dbReference type="GO" id="GO:0006281">
    <property type="term" value="P:DNA repair"/>
    <property type="evidence" value="ECO:0007669"/>
    <property type="project" value="TreeGrafter"/>
</dbReference>
<dbReference type="PANTHER" id="PTHR43434:SF1">
    <property type="entry name" value="PHOSPHOGLYCOLATE PHOSPHATASE"/>
    <property type="match status" value="1"/>
</dbReference>
<dbReference type="RefSeq" id="WP_153523061.1">
    <property type="nucleotide sequence ID" value="NZ_JBEPDZ010000003.1"/>
</dbReference>
<evidence type="ECO:0000313" key="1">
    <source>
        <dbReference type="EMBL" id="MQT01223.1"/>
    </source>
</evidence>
<dbReference type="Gene3D" id="3.40.50.1000">
    <property type="entry name" value="HAD superfamily/HAD-like"/>
    <property type="match status" value="1"/>
</dbReference>
<organism evidence="1 2">
    <name type="scientific">Streptomyces jumonjinensis</name>
    <dbReference type="NCBI Taxonomy" id="1945"/>
    <lineage>
        <taxon>Bacteria</taxon>
        <taxon>Bacillati</taxon>
        <taxon>Actinomycetota</taxon>
        <taxon>Actinomycetes</taxon>
        <taxon>Kitasatosporales</taxon>
        <taxon>Streptomycetaceae</taxon>
        <taxon>Streptomyces</taxon>
    </lineage>
</organism>
<dbReference type="PANTHER" id="PTHR43434">
    <property type="entry name" value="PHOSPHOGLYCOLATE PHOSPHATASE"/>
    <property type="match status" value="1"/>
</dbReference>
<comment type="caution">
    <text evidence="1">The sequence shown here is derived from an EMBL/GenBank/DDBJ whole genome shotgun (WGS) entry which is preliminary data.</text>
</comment>
<protein>
    <submittedName>
        <fullName evidence="1">Phosphoglycolate phosphatase</fullName>
    </submittedName>
</protein>
<reference evidence="1 2" key="1">
    <citation type="submission" date="2019-05" db="EMBL/GenBank/DDBJ databases">
        <title>Comparative genomics and metabolomics analyses of clavulanic acid producing Streptomyces species provides insight into specialized metabolism and evolution of beta-lactam biosynthetic gene clusters.</title>
        <authorList>
            <person name="Moore M.A."/>
            <person name="Cruz-Morales P."/>
            <person name="Barona Gomez F."/>
            <person name="Kapil T."/>
        </authorList>
    </citation>
    <scope>NUCLEOTIDE SEQUENCE [LARGE SCALE GENOMIC DNA]</scope>
    <source>
        <strain evidence="1 2">NRRL 5741</strain>
    </source>
</reference>
<dbReference type="SUPFAM" id="SSF56784">
    <property type="entry name" value="HAD-like"/>
    <property type="match status" value="1"/>
</dbReference>
<gene>
    <name evidence="1" type="ORF">FF041_13625</name>
</gene>
<accession>A0A646KG67</accession>
<dbReference type="Pfam" id="PF13242">
    <property type="entry name" value="Hydrolase_like"/>
    <property type="match status" value="1"/>
</dbReference>
<dbReference type="InterPro" id="IPR023198">
    <property type="entry name" value="PGP-like_dom2"/>
</dbReference>
<dbReference type="OrthoDB" id="9781769at2"/>
<dbReference type="InterPro" id="IPR023214">
    <property type="entry name" value="HAD_sf"/>
</dbReference>
<sequence length="234" mass="24945">MILVLWDIDRTLLYVGDVDRLVYRTVFEKVVGRAPERLPAKGTGVTMPVAVKELLTVNGVPAEQVDAFAQRIIGLMPGELEWHRERMLTDGLLLPGAVDSLTAVRKSPHLLPTVVTGNLQASAEIKLSTFDLIDLVDPAVGGYASDDPHRPALVSVAQQRAGAVYGRSFDRSNTVIVGDSLEDVRTGREGGARVIGVSSGTTSAADLADAGADHVITDLTDPSQLLRLIGTEVT</sequence>
<dbReference type="InterPro" id="IPR036412">
    <property type="entry name" value="HAD-like_sf"/>
</dbReference>
<dbReference type="Gene3D" id="1.10.150.240">
    <property type="entry name" value="Putative phosphatase, domain 2"/>
    <property type="match status" value="1"/>
</dbReference>
<dbReference type="AlphaFoldDB" id="A0A646KG67"/>
<dbReference type="SFLD" id="SFLDG01129">
    <property type="entry name" value="C1.5:_HAD__Beta-PGM__Phosphata"/>
    <property type="match status" value="1"/>
</dbReference>
<dbReference type="SFLD" id="SFLDS00003">
    <property type="entry name" value="Haloacid_Dehalogenase"/>
    <property type="match status" value="1"/>
</dbReference>
<dbReference type="InterPro" id="IPR050155">
    <property type="entry name" value="HAD-like_hydrolase_sf"/>
</dbReference>
<evidence type="ECO:0000313" key="2">
    <source>
        <dbReference type="Proteomes" id="UP000419138"/>
    </source>
</evidence>
<dbReference type="GO" id="GO:0008967">
    <property type="term" value="F:phosphoglycolate phosphatase activity"/>
    <property type="evidence" value="ECO:0007669"/>
    <property type="project" value="TreeGrafter"/>
</dbReference>
<proteinExistence type="predicted"/>
<name>A0A646KG67_STRJU</name>
<dbReference type="Proteomes" id="UP000419138">
    <property type="component" value="Unassembled WGS sequence"/>
</dbReference>